<dbReference type="SUPFAM" id="SSF46689">
    <property type="entry name" value="Homeodomain-like"/>
    <property type="match status" value="1"/>
</dbReference>
<dbReference type="EMBL" id="CP116942">
    <property type="protein sequence ID" value="WCO67620.1"/>
    <property type="molecule type" value="Genomic_DNA"/>
</dbReference>
<protein>
    <submittedName>
        <fullName evidence="4">TetR family transcriptional regulator</fullName>
    </submittedName>
</protein>
<evidence type="ECO:0000256" key="1">
    <source>
        <dbReference type="ARBA" id="ARBA00023125"/>
    </source>
</evidence>
<dbReference type="InterPro" id="IPR050624">
    <property type="entry name" value="HTH-type_Tx_Regulator"/>
</dbReference>
<proteinExistence type="predicted"/>
<feature type="DNA-binding region" description="H-T-H motif" evidence="2">
    <location>
        <begin position="37"/>
        <end position="56"/>
    </location>
</feature>
<evidence type="ECO:0000256" key="2">
    <source>
        <dbReference type="PROSITE-ProRule" id="PRU00335"/>
    </source>
</evidence>
<dbReference type="Pfam" id="PF00440">
    <property type="entry name" value="TetR_N"/>
    <property type="match status" value="1"/>
</dbReference>
<dbReference type="PANTHER" id="PTHR43479">
    <property type="entry name" value="ACREF/ENVCD OPERON REPRESSOR-RELATED"/>
    <property type="match status" value="1"/>
</dbReference>
<keyword evidence="1 2" id="KW-0238">DNA-binding</keyword>
<accession>A0AAE9Y6J7</accession>
<feature type="domain" description="HTH tetR-type" evidence="3">
    <location>
        <begin position="14"/>
        <end position="74"/>
    </location>
</feature>
<dbReference type="GO" id="GO:0003677">
    <property type="term" value="F:DNA binding"/>
    <property type="evidence" value="ECO:0007669"/>
    <property type="project" value="UniProtKB-UniRule"/>
</dbReference>
<reference evidence="4" key="1">
    <citation type="submission" date="2023-01" db="EMBL/GenBank/DDBJ databases">
        <title>The diversity of Class Acidimicrobiia in South China Sea sediment environments and the proposal of Iamia marina sp. nov., a novel species of the genus Iamia.</title>
        <authorList>
            <person name="He Y."/>
            <person name="Tian X."/>
        </authorList>
    </citation>
    <scope>NUCLEOTIDE SEQUENCE</scope>
    <source>
        <strain evidence="4">DSM 19957</strain>
    </source>
</reference>
<dbReference type="KEGG" id="ima:PO878_02650"/>
<sequence>MAPPPVGLRARKKAATAAALQTHALELFLERGYDETTVQDITDAAGVSQRTFFRYYPTKDAVLLTEHARREADLRELLEGRRGQPLRETLDAVLHHLVEDIVERRELVQVQTRVYYIVPTMANAFAGHHDRLCVILAGHIADELGVADDVDPRPRLLAAQVTRAWTTAILLWLTAGTTGDLGELARGALQAARTDPLFVDPA</sequence>
<dbReference type="Gene3D" id="1.10.10.60">
    <property type="entry name" value="Homeodomain-like"/>
    <property type="match status" value="1"/>
</dbReference>
<dbReference type="Gene3D" id="1.10.357.10">
    <property type="entry name" value="Tetracycline Repressor, domain 2"/>
    <property type="match status" value="1"/>
</dbReference>
<gene>
    <name evidence="4" type="ORF">PO878_02650</name>
</gene>
<evidence type="ECO:0000313" key="4">
    <source>
        <dbReference type="EMBL" id="WCO67620.1"/>
    </source>
</evidence>
<name>A0AAE9Y6J7_9ACTN</name>
<evidence type="ECO:0000313" key="5">
    <source>
        <dbReference type="Proteomes" id="UP001216390"/>
    </source>
</evidence>
<dbReference type="InterPro" id="IPR009057">
    <property type="entry name" value="Homeodomain-like_sf"/>
</dbReference>
<dbReference type="AlphaFoldDB" id="A0AAE9Y6J7"/>
<organism evidence="4 5">
    <name type="scientific">Iamia majanohamensis</name>
    <dbReference type="NCBI Taxonomy" id="467976"/>
    <lineage>
        <taxon>Bacteria</taxon>
        <taxon>Bacillati</taxon>
        <taxon>Actinomycetota</taxon>
        <taxon>Acidimicrobiia</taxon>
        <taxon>Acidimicrobiales</taxon>
        <taxon>Iamiaceae</taxon>
        <taxon>Iamia</taxon>
    </lineage>
</organism>
<dbReference type="InterPro" id="IPR001647">
    <property type="entry name" value="HTH_TetR"/>
</dbReference>
<evidence type="ECO:0000259" key="3">
    <source>
        <dbReference type="PROSITE" id="PS50977"/>
    </source>
</evidence>
<keyword evidence="5" id="KW-1185">Reference proteome</keyword>
<dbReference type="Proteomes" id="UP001216390">
    <property type="component" value="Chromosome"/>
</dbReference>
<dbReference type="RefSeq" id="WP_272737141.1">
    <property type="nucleotide sequence ID" value="NZ_CP116942.1"/>
</dbReference>
<dbReference type="PRINTS" id="PR00455">
    <property type="entry name" value="HTHTETR"/>
</dbReference>
<dbReference type="PANTHER" id="PTHR43479:SF11">
    <property type="entry name" value="ACREF_ENVCD OPERON REPRESSOR-RELATED"/>
    <property type="match status" value="1"/>
</dbReference>
<dbReference type="PROSITE" id="PS50977">
    <property type="entry name" value="HTH_TETR_2"/>
    <property type="match status" value="1"/>
</dbReference>